<keyword evidence="3 5" id="KW-0777">Teichoic acid biosynthesis</keyword>
<keyword evidence="2 5" id="KW-0808">Transferase</keyword>
<keyword evidence="1 5" id="KW-0328">Glycosyltransferase</keyword>
<protein>
    <recommendedName>
        <fullName evidence="5">N-acetylglucosaminyldiphosphoundecaprenol N-acetyl-beta-D-mannosaminyltransferase</fullName>
        <ecNumber evidence="5">2.4.1.187</ecNumber>
    </recommendedName>
    <alternativeName>
        <fullName evidence="5">N-acetylmannosaminyltransferase</fullName>
    </alternativeName>
    <alternativeName>
        <fullName evidence="5">UDP-N-acetylmannosamine transferase</fullName>
    </alternativeName>
    <alternativeName>
        <fullName evidence="5">UDP-N-acetylmannosamine:N-acetylglucosaminyl pyrophosphorylundecaprenol N-acetylmannosaminyltransferase</fullName>
    </alternativeName>
</protein>
<dbReference type="UniPathway" id="UPA00632"/>
<proteinExistence type="inferred from homology"/>
<dbReference type="Pfam" id="PF03808">
    <property type="entry name" value="Glyco_tran_WecG"/>
    <property type="match status" value="1"/>
</dbReference>
<comment type="catalytic activity">
    <reaction evidence="5">
        <text>UDP-N-acetyl-alpha-D-mannosamine + N-acetyl-alpha-D-glucosaminyl-di-trans,octa-cis-undecaprenyl diphosphate = N-acetyl-beta-D-mannosaminyl-(1-&gt;4)-N-acetyl-alpha-D-glucosaminyl di-trans,octa-cis-undecaprenyl diphosphate + UDP + H(+)</text>
        <dbReference type="Rhea" id="RHEA:16053"/>
        <dbReference type="ChEBI" id="CHEBI:15378"/>
        <dbReference type="ChEBI" id="CHEBI:58223"/>
        <dbReference type="ChEBI" id="CHEBI:62959"/>
        <dbReference type="ChEBI" id="CHEBI:68623"/>
        <dbReference type="ChEBI" id="CHEBI:132210"/>
        <dbReference type="EC" id="2.4.1.187"/>
    </reaction>
</comment>
<dbReference type="EMBL" id="FQTY01000004">
    <property type="protein sequence ID" value="SHE64975.1"/>
    <property type="molecule type" value="Genomic_DNA"/>
</dbReference>
<dbReference type="PANTHER" id="PTHR34136:SF1">
    <property type="entry name" value="UDP-N-ACETYL-D-MANNOSAMINURONIC ACID TRANSFERASE"/>
    <property type="match status" value="1"/>
</dbReference>
<evidence type="ECO:0000256" key="5">
    <source>
        <dbReference type="HAMAP-Rule" id="MF_02070"/>
    </source>
</evidence>
<evidence type="ECO:0000313" key="7">
    <source>
        <dbReference type="Proteomes" id="UP000184114"/>
    </source>
</evidence>
<evidence type="ECO:0000256" key="2">
    <source>
        <dbReference type="ARBA" id="ARBA00022679"/>
    </source>
</evidence>
<evidence type="ECO:0000313" key="6">
    <source>
        <dbReference type="EMBL" id="SHE64975.1"/>
    </source>
</evidence>
<comment type="similarity">
    <text evidence="5">Belongs to the glycosyltransferase 26 family. TagA/TarA subfamily.</text>
</comment>
<dbReference type="NCBIfam" id="TIGR00696">
    <property type="entry name" value="wecG_tagA_cpsF"/>
    <property type="match status" value="1"/>
</dbReference>
<dbReference type="GO" id="GO:0047244">
    <property type="term" value="F:N-acetylglucosaminyldiphosphoundecaprenol N-acetyl-beta-D-mannosaminyltransferase activity"/>
    <property type="evidence" value="ECO:0007669"/>
    <property type="project" value="UniProtKB-UniRule"/>
</dbReference>
<keyword evidence="4 5" id="KW-0961">Cell wall biogenesis/degradation</keyword>
<dbReference type="GO" id="GO:0071555">
    <property type="term" value="P:cell wall organization"/>
    <property type="evidence" value="ECO:0007669"/>
    <property type="project" value="UniProtKB-KW"/>
</dbReference>
<dbReference type="PANTHER" id="PTHR34136">
    <property type="match status" value="1"/>
</dbReference>
<dbReference type="GeneID" id="90995754"/>
<dbReference type="HAMAP" id="MF_02070">
    <property type="entry name" value="TagA_TarA"/>
    <property type="match status" value="1"/>
</dbReference>
<name>A0A1M4V7M7_9FIRM</name>
<dbReference type="CDD" id="cd06533">
    <property type="entry name" value="Glyco_transf_WecG_TagA"/>
    <property type="match status" value="1"/>
</dbReference>
<dbReference type="Proteomes" id="UP000184114">
    <property type="component" value="Unassembled WGS sequence"/>
</dbReference>
<keyword evidence="7" id="KW-1185">Reference proteome</keyword>
<dbReference type="GO" id="GO:0019350">
    <property type="term" value="P:teichoic acid biosynthetic process"/>
    <property type="evidence" value="ECO:0007669"/>
    <property type="project" value="UniProtKB-UniRule"/>
</dbReference>
<comment type="pathway">
    <text evidence="5">Cell wall biogenesis; teichoic acid biosynthesis.</text>
</comment>
<comment type="function">
    <text evidence="5">Catalyzes the conversion of GlcNAc-PP-undecaprenol into ManNAc-GlcNAc-PP-undecaprenol, the first committed lipid intermediate in the de novo synthesis of teichoic acid.</text>
</comment>
<organism evidence="6 7">
    <name type="scientific">Tissierella praeacuta DSM 18095</name>
    <dbReference type="NCBI Taxonomy" id="1123404"/>
    <lineage>
        <taxon>Bacteria</taxon>
        <taxon>Bacillati</taxon>
        <taxon>Bacillota</taxon>
        <taxon>Tissierellia</taxon>
        <taxon>Tissierellales</taxon>
        <taxon>Tissierellaceae</taxon>
        <taxon>Tissierella</taxon>
    </lineage>
</organism>
<evidence type="ECO:0000256" key="3">
    <source>
        <dbReference type="ARBA" id="ARBA00022944"/>
    </source>
</evidence>
<evidence type="ECO:0000256" key="1">
    <source>
        <dbReference type="ARBA" id="ARBA00022676"/>
    </source>
</evidence>
<accession>A0A1M4V7M7</accession>
<dbReference type="STRING" id="1123404.SAMN02745784_01393"/>
<evidence type="ECO:0000256" key="4">
    <source>
        <dbReference type="ARBA" id="ARBA00023316"/>
    </source>
</evidence>
<dbReference type="EC" id="2.4.1.187" evidence="5"/>
<dbReference type="InterPro" id="IPR004629">
    <property type="entry name" value="WecG_TagA_CpsF"/>
</dbReference>
<dbReference type="InterPro" id="IPR034714">
    <property type="entry name" value="TagA_TarA"/>
</dbReference>
<dbReference type="RefSeq" id="WP_072974681.1">
    <property type="nucleotide sequence ID" value="NZ_FQTY01000004.1"/>
</dbReference>
<reference evidence="7" key="1">
    <citation type="submission" date="2016-11" db="EMBL/GenBank/DDBJ databases">
        <authorList>
            <person name="Varghese N."/>
            <person name="Submissions S."/>
        </authorList>
    </citation>
    <scope>NUCLEOTIDE SEQUENCE [LARGE SCALE GENOMIC DNA]</scope>
    <source>
        <strain evidence="7">DSM 18095</strain>
    </source>
</reference>
<gene>
    <name evidence="6" type="ORF">SAMN02745784_01393</name>
</gene>
<sequence>MDTVEIFGVKIHNLTFDEVAKQVENYLKGNELKAIYTPNTEIVMGAKDDKKFKELINKGDLITADGIGLIYASRIKKKPLKERVTGYYISLKLLDIANENNYSLYLLGGKDGVAKLAAENIEKTYPNIKIAGYHHGYFKGSHNGHKNHEEEVQIIKDINSSNPDIIFVGLGFPKQETWIDANKENIKSKVIIGNGGVMDILSGNTKSAPKIFEKLGLEWFYRLIKEPSRIKRQVVLPKFMFKVLFSKDVVK</sequence>
<dbReference type="AlphaFoldDB" id="A0A1M4V7M7"/>